<evidence type="ECO:0000256" key="3">
    <source>
        <dbReference type="ARBA" id="ARBA00022989"/>
    </source>
</evidence>
<reference evidence="7" key="1">
    <citation type="submission" date="2016-11" db="EMBL/GenBank/DDBJ databases">
        <authorList>
            <person name="Varghese N."/>
            <person name="Submissions S."/>
        </authorList>
    </citation>
    <scope>NUCLEOTIDE SEQUENCE [LARGE SCALE GENOMIC DNA]</scope>
    <source>
        <strain evidence="7">GAS401</strain>
    </source>
</reference>
<name>A0A1M7UXK5_9BRAD</name>
<feature type="transmembrane region" description="Helical" evidence="5">
    <location>
        <begin position="6"/>
        <end position="27"/>
    </location>
</feature>
<keyword evidence="2 5" id="KW-0812">Transmembrane</keyword>
<dbReference type="RefSeq" id="WP_072825464.1">
    <property type="nucleotide sequence ID" value="NZ_LT670849.1"/>
</dbReference>
<sequence>MSVQSVLLPVFVMIGLTFALLIGMVGARRSALVSRETRIKDIALGQPNWPERATQVGNCYRNQFELPVLFYVLIAIALPIRHADLIIVVLSWVFVITRLIHAGVFVSSNNLGRRSMAWLVGALVLLVMWVYFALRILLLI</sequence>
<gene>
    <name evidence="6" type="ORF">SAMN05444170_7308</name>
</gene>
<dbReference type="OrthoDB" id="5516290at2"/>
<evidence type="ECO:0000256" key="1">
    <source>
        <dbReference type="ARBA" id="ARBA00004370"/>
    </source>
</evidence>
<evidence type="ECO:0008006" key="8">
    <source>
        <dbReference type="Google" id="ProtNLM"/>
    </source>
</evidence>
<comment type="subcellular location">
    <subcellularLocation>
        <location evidence="1">Membrane</location>
    </subcellularLocation>
</comment>
<dbReference type="GO" id="GO:0016020">
    <property type="term" value="C:membrane"/>
    <property type="evidence" value="ECO:0007669"/>
    <property type="project" value="UniProtKB-SubCell"/>
</dbReference>
<evidence type="ECO:0000313" key="6">
    <source>
        <dbReference type="EMBL" id="SHN87672.1"/>
    </source>
</evidence>
<feature type="transmembrane region" description="Helical" evidence="5">
    <location>
        <begin position="116"/>
        <end position="138"/>
    </location>
</feature>
<dbReference type="InterPro" id="IPR001129">
    <property type="entry name" value="Membr-assoc_MAPEG"/>
</dbReference>
<keyword evidence="4 5" id="KW-0472">Membrane</keyword>
<dbReference type="EMBL" id="LT670849">
    <property type="protein sequence ID" value="SHN87672.1"/>
    <property type="molecule type" value="Genomic_DNA"/>
</dbReference>
<evidence type="ECO:0000313" key="7">
    <source>
        <dbReference type="Proteomes" id="UP000184096"/>
    </source>
</evidence>
<evidence type="ECO:0000256" key="5">
    <source>
        <dbReference type="SAM" id="Phobius"/>
    </source>
</evidence>
<dbReference type="InterPro" id="IPR023352">
    <property type="entry name" value="MAPEG-like_dom_sf"/>
</dbReference>
<dbReference type="AlphaFoldDB" id="A0A1M7UXK5"/>
<feature type="transmembrane region" description="Helical" evidence="5">
    <location>
        <begin position="68"/>
        <end position="96"/>
    </location>
</feature>
<accession>A0A1M7UXK5</accession>
<dbReference type="Proteomes" id="UP000184096">
    <property type="component" value="Chromosome I"/>
</dbReference>
<evidence type="ECO:0000256" key="4">
    <source>
        <dbReference type="ARBA" id="ARBA00023136"/>
    </source>
</evidence>
<dbReference type="Gene3D" id="1.20.120.550">
    <property type="entry name" value="Membrane associated eicosanoid/glutathione metabolism-like domain"/>
    <property type="match status" value="1"/>
</dbReference>
<protein>
    <recommendedName>
        <fullName evidence="8">MAPEG family protein</fullName>
    </recommendedName>
</protein>
<organism evidence="6 7">
    <name type="scientific">Bradyrhizobium erythrophlei</name>
    <dbReference type="NCBI Taxonomy" id="1437360"/>
    <lineage>
        <taxon>Bacteria</taxon>
        <taxon>Pseudomonadati</taxon>
        <taxon>Pseudomonadota</taxon>
        <taxon>Alphaproteobacteria</taxon>
        <taxon>Hyphomicrobiales</taxon>
        <taxon>Nitrobacteraceae</taxon>
        <taxon>Bradyrhizobium</taxon>
    </lineage>
</organism>
<proteinExistence type="predicted"/>
<keyword evidence="7" id="KW-1185">Reference proteome</keyword>
<dbReference type="Pfam" id="PF01124">
    <property type="entry name" value="MAPEG"/>
    <property type="match status" value="1"/>
</dbReference>
<evidence type="ECO:0000256" key="2">
    <source>
        <dbReference type="ARBA" id="ARBA00022692"/>
    </source>
</evidence>
<dbReference type="SUPFAM" id="SSF161084">
    <property type="entry name" value="MAPEG domain-like"/>
    <property type="match status" value="1"/>
</dbReference>
<keyword evidence="3 5" id="KW-1133">Transmembrane helix</keyword>